<protein>
    <submittedName>
        <fullName evidence="1">Uncharacterized protein</fullName>
    </submittedName>
</protein>
<keyword evidence="2" id="KW-1185">Reference proteome</keyword>
<proteinExistence type="predicted"/>
<organism evidence="1 2">
    <name type="scientific">Hibiscus sabdariffa</name>
    <name type="common">roselle</name>
    <dbReference type="NCBI Taxonomy" id="183260"/>
    <lineage>
        <taxon>Eukaryota</taxon>
        <taxon>Viridiplantae</taxon>
        <taxon>Streptophyta</taxon>
        <taxon>Embryophyta</taxon>
        <taxon>Tracheophyta</taxon>
        <taxon>Spermatophyta</taxon>
        <taxon>Magnoliopsida</taxon>
        <taxon>eudicotyledons</taxon>
        <taxon>Gunneridae</taxon>
        <taxon>Pentapetalae</taxon>
        <taxon>rosids</taxon>
        <taxon>malvids</taxon>
        <taxon>Malvales</taxon>
        <taxon>Malvaceae</taxon>
        <taxon>Malvoideae</taxon>
        <taxon>Hibiscus</taxon>
    </lineage>
</organism>
<dbReference type="Proteomes" id="UP001472677">
    <property type="component" value="Unassembled WGS sequence"/>
</dbReference>
<evidence type="ECO:0000313" key="2">
    <source>
        <dbReference type="Proteomes" id="UP001472677"/>
    </source>
</evidence>
<evidence type="ECO:0000313" key="1">
    <source>
        <dbReference type="EMBL" id="KAK8521039.1"/>
    </source>
</evidence>
<name>A0ABR2CN25_9ROSI</name>
<sequence length="94" mass="10125">MEQVPEQIPAQRILDFGSDQAAVLDQGFLQEVNQVPNVANSELNVPLDSEFPLLHVRFNISGGMGKKRDLLAKADFGPIVDSVLGGIFTSISSS</sequence>
<comment type="caution">
    <text evidence="1">The sequence shown here is derived from an EMBL/GenBank/DDBJ whole genome shotgun (WGS) entry which is preliminary data.</text>
</comment>
<gene>
    <name evidence="1" type="ORF">V6N12_004957</name>
</gene>
<dbReference type="EMBL" id="JBBPBM010000048">
    <property type="protein sequence ID" value="KAK8521039.1"/>
    <property type="molecule type" value="Genomic_DNA"/>
</dbReference>
<accession>A0ABR2CN25</accession>
<reference evidence="1 2" key="1">
    <citation type="journal article" date="2024" name="G3 (Bethesda)">
        <title>Genome assembly of Hibiscus sabdariffa L. provides insights into metabolisms of medicinal natural products.</title>
        <authorList>
            <person name="Kim T."/>
        </authorList>
    </citation>
    <scope>NUCLEOTIDE SEQUENCE [LARGE SCALE GENOMIC DNA]</scope>
    <source>
        <strain evidence="1">TK-2024</strain>
        <tissue evidence="1">Old leaves</tissue>
    </source>
</reference>